<dbReference type="InterPro" id="IPR036388">
    <property type="entry name" value="WH-like_DNA-bd_sf"/>
</dbReference>
<dbReference type="Gene3D" id="3.90.75.20">
    <property type="match status" value="1"/>
</dbReference>
<dbReference type="Gene3D" id="1.10.10.10">
    <property type="entry name" value="Winged helix-like DNA-binding domain superfamily/Winged helix DNA-binding domain"/>
    <property type="match status" value="1"/>
</dbReference>
<dbReference type="AlphaFoldDB" id="A0A0F9UDK8"/>
<organism evidence="2">
    <name type="scientific">marine sediment metagenome</name>
    <dbReference type="NCBI Taxonomy" id="412755"/>
    <lineage>
        <taxon>unclassified sequences</taxon>
        <taxon>metagenomes</taxon>
        <taxon>ecological metagenomes</taxon>
    </lineage>
</organism>
<evidence type="ECO:0000313" key="2">
    <source>
        <dbReference type="EMBL" id="KKN85457.1"/>
    </source>
</evidence>
<evidence type="ECO:0000259" key="1">
    <source>
        <dbReference type="Pfam" id="PF13392"/>
    </source>
</evidence>
<protein>
    <recommendedName>
        <fullName evidence="1">HNH nuclease domain-containing protein</fullName>
    </recommendedName>
</protein>
<sequence>MKSIKGFENYLIEDSGKIFSLFRNKCLKPLPTNWGYYRVGLRKQNKTHYKYISRLVAEAFISNPDNKPQINHKDGNKFNNNVSNLEWVTQSENMQHAIALGLWKRSPNSGMKPIPVNVYDYKTGKLLSTHPSMSDAARSYGLQLQNAHKVLQGKYKQTKGLTFNKIQ</sequence>
<dbReference type="EMBL" id="LAZR01000158">
    <property type="protein sequence ID" value="KKN85457.1"/>
    <property type="molecule type" value="Genomic_DNA"/>
</dbReference>
<comment type="caution">
    <text evidence="2">The sequence shown here is derived from an EMBL/GenBank/DDBJ whole genome shotgun (WGS) entry which is preliminary data.</text>
</comment>
<dbReference type="InterPro" id="IPR003615">
    <property type="entry name" value="HNH_nuc"/>
</dbReference>
<reference evidence="2" key="1">
    <citation type="journal article" date="2015" name="Nature">
        <title>Complex archaea that bridge the gap between prokaryotes and eukaryotes.</title>
        <authorList>
            <person name="Spang A."/>
            <person name="Saw J.H."/>
            <person name="Jorgensen S.L."/>
            <person name="Zaremba-Niedzwiedzka K."/>
            <person name="Martijn J."/>
            <person name="Lind A.E."/>
            <person name="van Eijk R."/>
            <person name="Schleper C."/>
            <person name="Guy L."/>
            <person name="Ettema T.J."/>
        </authorList>
    </citation>
    <scope>NUCLEOTIDE SEQUENCE</scope>
</reference>
<dbReference type="InterPro" id="IPR044925">
    <property type="entry name" value="His-Me_finger_sf"/>
</dbReference>
<dbReference type="Pfam" id="PF13392">
    <property type="entry name" value="HNH_3"/>
    <property type="match status" value="1"/>
</dbReference>
<proteinExistence type="predicted"/>
<gene>
    <name evidence="2" type="ORF">LCGC14_0277760</name>
</gene>
<dbReference type="SUPFAM" id="SSF54060">
    <property type="entry name" value="His-Me finger endonucleases"/>
    <property type="match status" value="1"/>
</dbReference>
<feature type="domain" description="HNH nuclease" evidence="1">
    <location>
        <begin position="50"/>
        <end position="95"/>
    </location>
</feature>
<name>A0A0F9UDK8_9ZZZZ</name>
<accession>A0A0F9UDK8</accession>